<comment type="caution">
    <text evidence="3">The sequence shown here is derived from an EMBL/GenBank/DDBJ whole genome shotgun (WGS) entry which is preliminary data.</text>
</comment>
<dbReference type="SUPFAM" id="SSF50249">
    <property type="entry name" value="Nucleic acid-binding proteins"/>
    <property type="match status" value="1"/>
</dbReference>
<evidence type="ECO:0008006" key="5">
    <source>
        <dbReference type="Google" id="ProtNLM"/>
    </source>
</evidence>
<dbReference type="RefSeq" id="WP_143949047.1">
    <property type="nucleotide sequence ID" value="NZ_BAABMB010000001.1"/>
</dbReference>
<dbReference type="Proteomes" id="UP000318405">
    <property type="component" value="Unassembled WGS sequence"/>
</dbReference>
<dbReference type="OrthoDB" id="5514845at2"/>
<dbReference type="InterPro" id="IPR052513">
    <property type="entry name" value="Thioester_dehydratase-like"/>
</dbReference>
<reference evidence="3 4" key="1">
    <citation type="submission" date="2019-07" db="EMBL/GenBank/DDBJ databases">
        <title>Qingshengfaniella alkalisoli gen. nov., sp. nov., isolated from saline soil.</title>
        <authorList>
            <person name="Xu L."/>
            <person name="Huang X.-X."/>
            <person name="Sun J.-Q."/>
        </authorList>
    </citation>
    <scope>NUCLEOTIDE SEQUENCE [LARGE SCALE GENOMIC DNA]</scope>
    <source>
        <strain evidence="3 4">DSM 27279</strain>
    </source>
</reference>
<dbReference type="PANTHER" id="PTHR34075">
    <property type="entry name" value="BLR3430 PROTEIN"/>
    <property type="match status" value="1"/>
</dbReference>
<sequence>MSDSTSSEPVAAAKPLPVPSELARPFWQALKHHELRLQQCTACHFYNHPPRIACPRCHGHGFAWTRVRPQGSVYSYTVVHRPPVPAFKEDVPYAVALVDVADTNVRLLSNLLAPLGDLRIGMPVEIVFDDVTPDISLFRFRPCDAAAPSASTAGRP</sequence>
<dbReference type="Pfam" id="PF12172">
    <property type="entry name" value="zf-ChsH2"/>
    <property type="match status" value="1"/>
</dbReference>
<organism evidence="3 4">
    <name type="scientific">Verticiella sediminum</name>
    <dbReference type="NCBI Taxonomy" id="1247510"/>
    <lineage>
        <taxon>Bacteria</taxon>
        <taxon>Pseudomonadati</taxon>
        <taxon>Pseudomonadota</taxon>
        <taxon>Betaproteobacteria</taxon>
        <taxon>Burkholderiales</taxon>
        <taxon>Alcaligenaceae</taxon>
        <taxon>Verticiella</taxon>
    </lineage>
</organism>
<protein>
    <recommendedName>
        <fullName evidence="5">Zn-ribbon domain-containing OB-fold protein</fullName>
    </recommendedName>
</protein>
<feature type="domain" description="ChsH2 rubredoxin-like zinc ribbon" evidence="2">
    <location>
        <begin position="27"/>
        <end position="62"/>
    </location>
</feature>
<dbReference type="Pfam" id="PF01796">
    <property type="entry name" value="OB_ChsH2_C"/>
    <property type="match status" value="1"/>
</dbReference>
<dbReference type="InterPro" id="IPR002878">
    <property type="entry name" value="ChsH2_C"/>
</dbReference>
<dbReference type="PANTHER" id="PTHR34075:SF5">
    <property type="entry name" value="BLR3430 PROTEIN"/>
    <property type="match status" value="1"/>
</dbReference>
<dbReference type="InterPro" id="IPR012340">
    <property type="entry name" value="NA-bd_OB-fold"/>
</dbReference>
<dbReference type="AlphaFoldDB" id="A0A556AII2"/>
<evidence type="ECO:0000259" key="2">
    <source>
        <dbReference type="Pfam" id="PF12172"/>
    </source>
</evidence>
<evidence type="ECO:0000259" key="1">
    <source>
        <dbReference type="Pfam" id="PF01796"/>
    </source>
</evidence>
<dbReference type="Gene3D" id="6.10.30.10">
    <property type="match status" value="1"/>
</dbReference>
<dbReference type="InterPro" id="IPR022002">
    <property type="entry name" value="ChsH2_Znr"/>
</dbReference>
<accession>A0A556AII2</accession>
<name>A0A556AII2_9BURK</name>
<proteinExistence type="predicted"/>
<keyword evidence="4" id="KW-1185">Reference proteome</keyword>
<evidence type="ECO:0000313" key="3">
    <source>
        <dbReference type="EMBL" id="TSH92681.1"/>
    </source>
</evidence>
<evidence type="ECO:0000313" key="4">
    <source>
        <dbReference type="Proteomes" id="UP000318405"/>
    </source>
</evidence>
<gene>
    <name evidence="3" type="ORF">FOZ76_14795</name>
</gene>
<feature type="domain" description="ChsH2 C-terminal OB-fold" evidence="1">
    <location>
        <begin position="64"/>
        <end position="129"/>
    </location>
</feature>
<dbReference type="EMBL" id="VLTJ01000029">
    <property type="protein sequence ID" value="TSH92681.1"/>
    <property type="molecule type" value="Genomic_DNA"/>
</dbReference>